<keyword evidence="1" id="KW-0472">Membrane</keyword>
<evidence type="ECO:0000313" key="2">
    <source>
        <dbReference type="EMBL" id="GMT03602.1"/>
    </source>
</evidence>
<name>A0AAV5UAM0_9BILA</name>
<dbReference type="InterPro" id="IPR019428">
    <property type="entry name" value="7TM_GPCR_serpentine_rcpt_Str"/>
</dbReference>
<dbReference type="PANTHER" id="PTHR45907:SF16">
    <property type="entry name" value="SERPENTINE RECEPTOR, CLASS J"/>
    <property type="match status" value="1"/>
</dbReference>
<dbReference type="Proteomes" id="UP001432027">
    <property type="component" value="Unassembled WGS sequence"/>
</dbReference>
<gene>
    <name evidence="2" type="ORF">PENTCL1PPCAC_25776</name>
</gene>
<dbReference type="SUPFAM" id="SSF81321">
    <property type="entry name" value="Family A G protein-coupled receptor-like"/>
    <property type="match status" value="1"/>
</dbReference>
<organism evidence="2 3">
    <name type="scientific">Pristionchus entomophagus</name>
    <dbReference type="NCBI Taxonomy" id="358040"/>
    <lineage>
        <taxon>Eukaryota</taxon>
        <taxon>Metazoa</taxon>
        <taxon>Ecdysozoa</taxon>
        <taxon>Nematoda</taxon>
        <taxon>Chromadorea</taxon>
        <taxon>Rhabditida</taxon>
        <taxon>Rhabditina</taxon>
        <taxon>Diplogasteromorpha</taxon>
        <taxon>Diplogasteroidea</taxon>
        <taxon>Neodiplogasteridae</taxon>
        <taxon>Pristionchus</taxon>
    </lineage>
</organism>
<keyword evidence="1" id="KW-0812">Transmembrane</keyword>
<dbReference type="Gene3D" id="1.20.1070.10">
    <property type="entry name" value="Rhodopsin 7-helix transmembrane proteins"/>
    <property type="match status" value="1"/>
</dbReference>
<feature type="transmembrane region" description="Helical" evidence="1">
    <location>
        <begin position="120"/>
        <end position="148"/>
    </location>
</feature>
<evidence type="ECO:0000313" key="3">
    <source>
        <dbReference type="Proteomes" id="UP001432027"/>
    </source>
</evidence>
<dbReference type="EMBL" id="BTSX01000006">
    <property type="protein sequence ID" value="GMT03602.1"/>
    <property type="molecule type" value="Genomic_DNA"/>
</dbReference>
<dbReference type="Pfam" id="PF10326">
    <property type="entry name" value="7TM_GPCR_Str"/>
    <property type="match status" value="1"/>
</dbReference>
<keyword evidence="3" id="KW-1185">Reference proteome</keyword>
<feature type="non-terminal residue" evidence="2">
    <location>
        <position position="1"/>
    </location>
</feature>
<evidence type="ECO:0008006" key="4">
    <source>
        <dbReference type="Google" id="ProtNLM"/>
    </source>
</evidence>
<dbReference type="AlphaFoldDB" id="A0AAV5UAM0"/>
<proteinExistence type="predicted"/>
<comment type="caution">
    <text evidence="2">The sequence shown here is derived from an EMBL/GenBank/DDBJ whole genome shotgun (WGS) entry which is preliminary data.</text>
</comment>
<protein>
    <recommendedName>
        <fullName evidence="4">G protein-coupled receptor</fullName>
    </recommendedName>
</protein>
<sequence length="218" mass="25183">AVITLYIGFDDEASQRYVHGLFTSNGSLSSYMTHDIKEIDDYIVVVFWSLFYILSDAELYFQERGFLRGFHWTSIIGSGSLGLQFDVSYKFMAYAAYNIVRCLYKNAHMSERFHRQHMQLFRALVLQAITPFITSYAPIGLCGILPFIGFDFPIFSVLVPPLCAFHPVLDGVIMIVTVSQFRNTLVNWLRCRPARRNSNVIIIDQEEKDGKRKFTFQM</sequence>
<keyword evidence="1" id="KW-1133">Transmembrane helix</keyword>
<dbReference type="PANTHER" id="PTHR45907">
    <property type="entry name" value="SERPENTINE RECEPTOR, CLASS J"/>
    <property type="match status" value="1"/>
</dbReference>
<feature type="transmembrane region" description="Helical" evidence="1">
    <location>
        <begin position="154"/>
        <end position="178"/>
    </location>
</feature>
<accession>A0AAV5UAM0</accession>
<dbReference type="InterPro" id="IPR019423">
    <property type="entry name" value="7TM_GPCR_serpentine_rcpt_Srj"/>
</dbReference>
<evidence type="ECO:0000256" key="1">
    <source>
        <dbReference type="SAM" id="Phobius"/>
    </source>
</evidence>
<reference evidence="2" key="1">
    <citation type="submission" date="2023-10" db="EMBL/GenBank/DDBJ databases">
        <title>Genome assembly of Pristionchus species.</title>
        <authorList>
            <person name="Yoshida K."/>
            <person name="Sommer R.J."/>
        </authorList>
    </citation>
    <scope>NUCLEOTIDE SEQUENCE</scope>
    <source>
        <strain evidence="2">RS0144</strain>
    </source>
</reference>